<accession>A0A7R9H5D3</accession>
<proteinExistence type="predicted"/>
<evidence type="ECO:0000256" key="1">
    <source>
        <dbReference type="SAM" id="Phobius"/>
    </source>
</evidence>
<keyword evidence="1" id="KW-1133">Transmembrane helix</keyword>
<keyword evidence="1" id="KW-0472">Membrane</keyword>
<protein>
    <submittedName>
        <fullName evidence="2">Uncharacterized protein</fullName>
    </submittedName>
</protein>
<dbReference type="AlphaFoldDB" id="A0A7R9H5D3"/>
<evidence type="ECO:0000313" key="2">
    <source>
        <dbReference type="EMBL" id="CAD7409502.1"/>
    </source>
</evidence>
<reference evidence="2" key="1">
    <citation type="submission" date="2020-11" db="EMBL/GenBank/DDBJ databases">
        <authorList>
            <person name="Tran Van P."/>
        </authorList>
    </citation>
    <scope>NUCLEOTIDE SEQUENCE</scope>
</reference>
<dbReference type="EMBL" id="OC321135">
    <property type="protein sequence ID" value="CAD7409502.1"/>
    <property type="molecule type" value="Genomic_DNA"/>
</dbReference>
<organism evidence="2">
    <name type="scientific">Timema cristinae</name>
    <name type="common">Walking stick</name>
    <dbReference type="NCBI Taxonomy" id="61476"/>
    <lineage>
        <taxon>Eukaryota</taxon>
        <taxon>Metazoa</taxon>
        <taxon>Ecdysozoa</taxon>
        <taxon>Arthropoda</taxon>
        <taxon>Hexapoda</taxon>
        <taxon>Insecta</taxon>
        <taxon>Pterygota</taxon>
        <taxon>Neoptera</taxon>
        <taxon>Polyneoptera</taxon>
        <taxon>Phasmatodea</taxon>
        <taxon>Timematodea</taxon>
        <taxon>Timematoidea</taxon>
        <taxon>Timematidae</taxon>
        <taxon>Timema</taxon>
    </lineage>
</organism>
<sequence length="158" mass="18291">MFLVHWGYALANIGVVFIVWLYIGHANPAVKPGISAEFKLFTWLKNIFFRLIGKRVQEYEQIVVTPLHPGVEVISSQMNEENEDFSSRKRYHQSSTIQGYSSQQKNLDPTRLCAAVLVIRKARRSEWSQGTSVKNVMWLFVLFPASRHFTLRQTFEKG</sequence>
<gene>
    <name evidence="2" type="ORF">TCEB3V08_LOCUS10052</name>
</gene>
<keyword evidence="1" id="KW-0812">Transmembrane</keyword>
<feature type="transmembrane region" description="Helical" evidence="1">
    <location>
        <begin position="6"/>
        <end position="23"/>
    </location>
</feature>
<name>A0A7R9H5D3_TIMCR</name>